<evidence type="ECO:0000313" key="2">
    <source>
        <dbReference type="Proteomes" id="UP000410492"/>
    </source>
</evidence>
<dbReference type="EMBL" id="CAACVG010008942">
    <property type="protein sequence ID" value="VEN51569.1"/>
    <property type="molecule type" value="Genomic_DNA"/>
</dbReference>
<organism evidence="1 2">
    <name type="scientific">Callosobruchus maculatus</name>
    <name type="common">Southern cowpea weevil</name>
    <name type="synonym">Pulse bruchid</name>
    <dbReference type="NCBI Taxonomy" id="64391"/>
    <lineage>
        <taxon>Eukaryota</taxon>
        <taxon>Metazoa</taxon>
        <taxon>Ecdysozoa</taxon>
        <taxon>Arthropoda</taxon>
        <taxon>Hexapoda</taxon>
        <taxon>Insecta</taxon>
        <taxon>Pterygota</taxon>
        <taxon>Neoptera</taxon>
        <taxon>Endopterygota</taxon>
        <taxon>Coleoptera</taxon>
        <taxon>Polyphaga</taxon>
        <taxon>Cucujiformia</taxon>
        <taxon>Chrysomeloidea</taxon>
        <taxon>Chrysomelidae</taxon>
        <taxon>Bruchinae</taxon>
        <taxon>Bruchini</taxon>
        <taxon>Callosobruchus</taxon>
    </lineage>
</organism>
<protein>
    <submittedName>
        <fullName evidence="1">Uncharacterized protein</fullName>
    </submittedName>
</protein>
<gene>
    <name evidence="1" type="ORF">CALMAC_LOCUS11980</name>
</gene>
<proteinExistence type="predicted"/>
<keyword evidence="2" id="KW-1185">Reference proteome</keyword>
<evidence type="ECO:0000313" key="1">
    <source>
        <dbReference type="EMBL" id="VEN51569.1"/>
    </source>
</evidence>
<sequence length="12" mass="1541">MYQYACIFLIYI</sequence>
<accession>A0A653CV64</accession>
<name>A0A653CV64_CALMS</name>
<dbReference type="Proteomes" id="UP000410492">
    <property type="component" value="Unassembled WGS sequence"/>
</dbReference>
<reference evidence="1 2" key="1">
    <citation type="submission" date="2019-01" db="EMBL/GenBank/DDBJ databases">
        <authorList>
            <person name="Sayadi A."/>
        </authorList>
    </citation>
    <scope>NUCLEOTIDE SEQUENCE [LARGE SCALE GENOMIC DNA]</scope>
</reference>